<comment type="caution">
    <text evidence="2">The sequence shown here is derived from an EMBL/GenBank/DDBJ whole genome shotgun (WGS) entry which is preliminary data.</text>
</comment>
<reference evidence="2 3" key="1">
    <citation type="journal article" date="2015" name="Genome Biol.">
        <title>Comparative genomics of Steinernema reveals deeply conserved gene regulatory networks.</title>
        <authorList>
            <person name="Dillman A.R."/>
            <person name="Macchietto M."/>
            <person name="Porter C.F."/>
            <person name="Rogers A."/>
            <person name="Williams B."/>
            <person name="Antoshechkin I."/>
            <person name="Lee M.M."/>
            <person name="Goodwin Z."/>
            <person name="Lu X."/>
            <person name="Lewis E.E."/>
            <person name="Goodrich-Blair H."/>
            <person name="Stock S.P."/>
            <person name="Adams B.J."/>
            <person name="Sternberg P.W."/>
            <person name="Mortazavi A."/>
        </authorList>
    </citation>
    <scope>NUCLEOTIDE SEQUENCE [LARGE SCALE GENOMIC DNA]</scope>
    <source>
        <strain evidence="2 3">ALL</strain>
    </source>
</reference>
<feature type="transmembrane region" description="Helical" evidence="1">
    <location>
        <begin position="21"/>
        <end position="47"/>
    </location>
</feature>
<name>A0A4U5M862_STECR</name>
<sequence>MFSFVPFLHPREMGRLLSAMTTGLTFLAAVCCAFYSLIGLGFFSQHLNGFYPRALSAFHNLDAFFELYVFFSLAFLSLFGFISSVFCVYGIAKGDHKKIHFFSAYWLWVSFFFLSMGSGFLHGIFLGPYSPRGEYARALESYYTDKDGASKVQFYQGILVVCGCLIAAQSAFYVFLVSITIAKRVGECQSKRNNMLSTLTYH</sequence>
<keyword evidence="1" id="KW-1133">Transmembrane helix</keyword>
<organism evidence="2 3">
    <name type="scientific">Steinernema carpocapsae</name>
    <name type="common">Entomopathogenic nematode</name>
    <dbReference type="NCBI Taxonomy" id="34508"/>
    <lineage>
        <taxon>Eukaryota</taxon>
        <taxon>Metazoa</taxon>
        <taxon>Ecdysozoa</taxon>
        <taxon>Nematoda</taxon>
        <taxon>Chromadorea</taxon>
        <taxon>Rhabditida</taxon>
        <taxon>Tylenchina</taxon>
        <taxon>Panagrolaimomorpha</taxon>
        <taxon>Strongyloidoidea</taxon>
        <taxon>Steinernematidae</taxon>
        <taxon>Steinernema</taxon>
    </lineage>
</organism>
<keyword evidence="1" id="KW-0812">Transmembrane</keyword>
<proteinExistence type="predicted"/>
<accession>A0A4U5M862</accession>
<feature type="transmembrane region" description="Helical" evidence="1">
    <location>
        <begin position="67"/>
        <end position="92"/>
    </location>
</feature>
<dbReference type="Proteomes" id="UP000298663">
    <property type="component" value="Unassembled WGS sequence"/>
</dbReference>
<feature type="transmembrane region" description="Helical" evidence="1">
    <location>
        <begin position="104"/>
        <end position="125"/>
    </location>
</feature>
<protein>
    <submittedName>
        <fullName evidence="2">Uncharacterized protein</fullName>
    </submittedName>
</protein>
<feature type="transmembrane region" description="Helical" evidence="1">
    <location>
        <begin position="154"/>
        <end position="182"/>
    </location>
</feature>
<dbReference type="EMBL" id="AZBU02000009">
    <property type="protein sequence ID" value="TKR64793.1"/>
    <property type="molecule type" value="Genomic_DNA"/>
</dbReference>
<reference evidence="2 3" key="2">
    <citation type="journal article" date="2019" name="G3 (Bethesda)">
        <title>Hybrid Assembly of the Genome of the Entomopathogenic Nematode Steinernema carpocapsae Identifies the X-Chromosome.</title>
        <authorList>
            <person name="Serra L."/>
            <person name="Macchietto M."/>
            <person name="Macias-Munoz A."/>
            <person name="McGill C.J."/>
            <person name="Rodriguez I.M."/>
            <person name="Rodriguez B."/>
            <person name="Murad R."/>
            <person name="Mortazavi A."/>
        </authorList>
    </citation>
    <scope>NUCLEOTIDE SEQUENCE [LARGE SCALE GENOMIC DNA]</scope>
    <source>
        <strain evidence="2 3">ALL</strain>
    </source>
</reference>
<keyword evidence="3" id="KW-1185">Reference proteome</keyword>
<evidence type="ECO:0000313" key="2">
    <source>
        <dbReference type="EMBL" id="TKR64793.1"/>
    </source>
</evidence>
<keyword evidence="1" id="KW-0472">Membrane</keyword>
<evidence type="ECO:0000256" key="1">
    <source>
        <dbReference type="SAM" id="Phobius"/>
    </source>
</evidence>
<gene>
    <name evidence="2" type="ORF">L596_025274</name>
</gene>
<evidence type="ECO:0000313" key="3">
    <source>
        <dbReference type="Proteomes" id="UP000298663"/>
    </source>
</evidence>
<dbReference type="AlphaFoldDB" id="A0A4U5M862"/>